<dbReference type="InterPro" id="IPR002347">
    <property type="entry name" value="SDR_fam"/>
</dbReference>
<comment type="similarity">
    <text evidence="1 3">Belongs to the short-chain dehydrogenases/reductases (SDR) family.</text>
</comment>
<protein>
    <submittedName>
        <fullName evidence="5">Oxidoreductase</fullName>
        <ecNumber evidence="5">1.-.-.-</ecNumber>
    </submittedName>
</protein>
<dbReference type="InterPro" id="IPR057326">
    <property type="entry name" value="KR_dom"/>
</dbReference>
<dbReference type="PANTHER" id="PTHR44196">
    <property type="entry name" value="DEHYDROGENASE/REDUCTASE SDR FAMILY MEMBER 7B"/>
    <property type="match status" value="1"/>
</dbReference>
<reference evidence="5 6" key="1">
    <citation type="submission" date="2023-07" db="EMBL/GenBank/DDBJ databases">
        <title>Genomic Encyclopedia of Type Strains, Phase IV (KMG-IV): sequencing the most valuable type-strain genomes for metagenomic binning, comparative biology and taxonomic classification.</title>
        <authorList>
            <person name="Goeker M."/>
        </authorList>
    </citation>
    <scope>NUCLEOTIDE SEQUENCE [LARGE SCALE GENOMIC DNA]</scope>
    <source>
        <strain evidence="5 6">DSM 17723</strain>
    </source>
</reference>
<dbReference type="InterPro" id="IPR020904">
    <property type="entry name" value="Sc_DH/Rdtase_CS"/>
</dbReference>
<dbReference type="GO" id="GO:0016491">
    <property type="term" value="F:oxidoreductase activity"/>
    <property type="evidence" value="ECO:0007669"/>
    <property type="project" value="UniProtKB-KW"/>
</dbReference>
<feature type="domain" description="Ketoreductase" evidence="4">
    <location>
        <begin position="6"/>
        <end position="184"/>
    </location>
</feature>
<organism evidence="5 6">
    <name type="scientific">Metabacillus niabensis</name>
    <dbReference type="NCBI Taxonomy" id="324854"/>
    <lineage>
        <taxon>Bacteria</taxon>
        <taxon>Bacillati</taxon>
        <taxon>Bacillota</taxon>
        <taxon>Bacilli</taxon>
        <taxon>Bacillales</taxon>
        <taxon>Bacillaceae</taxon>
        <taxon>Metabacillus</taxon>
    </lineage>
</organism>
<dbReference type="SMART" id="SM00822">
    <property type="entry name" value="PKS_KR"/>
    <property type="match status" value="1"/>
</dbReference>
<evidence type="ECO:0000256" key="2">
    <source>
        <dbReference type="ARBA" id="ARBA00023002"/>
    </source>
</evidence>
<dbReference type="EC" id="1.-.-.-" evidence="5"/>
<evidence type="ECO:0000256" key="3">
    <source>
        <dbReference type="RuleBase" id="RU000363"/>
    </source>
</evidence>
<dbReference type="PROSITE" id="PS00061">
    <property type="entry name" value="ADH_SHORT"/>
    <property type="match status" value="1"/>
</dbReference>
<dbReference type="SUPFAM" id="SSF51735">
    <property type="entry name" value="NAD(P)-binding Rossmann-fold domains"/>
    <property type="match status" value="1"/>
</dbReference>
<dbReference type="RefSeq" id="WP_174880702.1">
    <property type="nucleotide sequence ID" value="NZ_CADEPK010000231.1"/>
</dbReference>
<dbReference type="PRINTS" id="PR00080">
    <property type="entry name" value="SDRFAMILY"/>
</dbReference>
<keyword evidence="6" id="KW-1185">Reference proteome</keyword>
<proteinExistence type="inferred from homology"/>
<dbReference type="PRINTS" id="PR00081">
    <property type="entry name" value="GDHRDH"/>
</dbReference>
<keyword evidence="2 5" id="KW-0560">Oxidoreductase</keyword>
<evidence type="ECO:0000313" key="6">
    <source>
        <dbReference type="Proteomes" id="UP001232245"/>
    </source>
</evidence>
<accession>A0ABT9YV20</accession>
<evidence type="ECO:0000259" key="4">
    <source>
        <dbReference type="SMART" id="SM00822"/>
    </source>
</evidence>
<name>A0ABT9YV20_9BACI</name>
<evidence type="ECO:0000256" key="1">
    <source>
        <dbReference type="ARBA" id="ARBA00006484"/>
    </source>
</evidence>
<dbReference type="PANTHER" id="PTHR44196:SF1">
    <property type="entry name" value="DEHYDROGENASE_REDUCTASE SDR FAMILY MEMBER 7B"/>
    <property type="match status" value="1"/>
</dbReference>
<evidence type="ECO:0000313" key="5">
    <source>
        <dbReference type="EMBL" id="MDQ0223843.1"/>
    </source>
</evidence>
<dbReference type="Gene3D" id="3.40.50.720">
    <property type="entry name" value="NAD(P)-binding Rossmann-like Domain"/>
    <property type="match status" value="1"/>
</dbReference>
<gene>
    <name evidence="5" type="ORF">J2S02_000165</name>
</gene>
<dbReference type="Pfam" id="PF00106">
    <property type="entry name" value="adh_short"/>
    <property type="match status" value="1"/>
</dbReference>
<dbReference type="InterPro" id="IPR036291">
    <property type="entry name" value="NAD(P)-bd_dom_sf"/>
</dbReference>
<comment type="caution">
    <text evidence="5">The sequence shown here is derived from an EMBL/GenBank/DDBJ whole genome shotgun (WGS) entry which is preliminary data.</text>
</comment>
<dbReference type="Proteomes" id="UP001232245">
    <property type="component" value="Unassembled WGS sequence"/>
</dbReference>
<sequence>MRINGNTVLITGGASGIGLALAERFIEKNNEVIIVGRREEKLREAKEKIPSIHIKTCDVAVEAEREALYQWVVNEFPAINVLINNAGIQQRINLLKPEKEWKEYQKEIAINIEGPMHLSMLFLPYFLKQETASIINISSGLALRPGVWVPIYSATKAAIHSFSVSLRHQLAETNVSVIEVFPPAVNTDLGGAGIHTMGAPLDDFADSVFDRFATGTIEIGYGDSEKRLNASKAEIDVGTKQAWENFLKNNPEFL</sequence>
<dbReference type="EMBL" id="JAUSTZ010000001">
    <property type="protein sequence ID" value="MDQ0223843.1"/>
    <property type="molecule type" value="Genomic_DNA"/>
</dbReference>